<dbReference type="CDD" id="cd23837">
    <property type="entry name" value="UBCc_UBE2O"/>
    <property type="match status" value="1"/>
</dbReference>
<accession>A0AAD5SS31</accession>
<dbReference type="Proteomes" id="UP001211907">
    <property type="component" value="Unassembled WGS sequence"/>
</dbReference>
<evidence type="ECO:0000256" key="1">
    <source>
        <dbReference type="ARBA" id="ARBA00022679"/>
    </source>
</evidence>
<keyword evidence="1" id="KW-0808">Transferase</keyword>
<evidence type="ECO:0000313" key="6">
    <source>
        <dbReference type="Proteomes" id="UP001211907"/>
    </source>
</evidence>
<gene>
    <name evidence="5" type="ORF">HK100_006943</name>
</gene>
<feature type="compositionally biased region" description="Acidic residues" evidence="3">
    <location>
        <begin position="508"/>
        <end position="520"/>
    </location>
</feature>
<dbReference type="Pfam" id="PF23043">
    <property type="entry name" value="SH3-B_UBE2O"/>
    <property type="match status" value="1"/>
</dbReference>
<feature type="domain" description="UBC core" evidence="4">
    <location>
        <begin position="558"/>
        <end position="720"/>
    </location>
</feature>
<evidence type="ECO:0000256" key="2">
    <source>
        <dbReference type="ARBA" id="ARBA00022786"/>
    </source>
</evidence>
<organism evidence="5 6">
    <name type="scientific">Physocladia obscura</name>
    <dbReference type="NCBI Taxonomy" id="109957"/>
    <lineage>
        <taxon>Eukaryota</taxon>
        <taxon>Fungi</taxon>
        <taxon>Fungi incertae sedis</taxon>
        <taxon>Chytridiomycota</taxon>
        <taxon>Chytridiomycota incertae sedis</taxon>
        <taxon>Chytridiomycetes</taxon>
        <taxon>Chytridiales</taxon>
        <taxon>Chytriomycetaceae</taxon>
        <taxon>Physocladia</taxon>
    </lineage>
</organism>
<feature type="compositionally biased region" description="Basic and acidic residues" evidence="3">
    <location>
        <begin position="491"/>
        <end position="501"/>
    </location>
</feature>
<dbReference type="InterPro" id="IPR016135">
    <property type="entry name" value="UBQ-conjugating_enzyme/RWD"/>
</dbReference>
<sequence>MEQNILLDEHDVIRIGERIGLAGPVNSSAQTVRMFPLDGKRPFDAQIRECRIQDRKLGVGDLVRRFDKGLAGCVTAANISITVTPVYPINPSTLISHKLDAAQCSFIHSFEEGMLVSHGNWVGEITTIKDKIGLLFPSSNAICIPSTTRFIFPDDGIHEDSSFALARLHPGQPVRFNLLNATVDALKDATWLAGEFRRQFVNEQAIVIGVKAISATVDWRVFNSLKNTNLESTIPQPPPEKMKISDLNPLTSQFEDTSFQIGDLVFLKDEATAKQLLSLNDETEKMETHPYLFALKIMATNTTVDVRWQDGVVSENIASTDLYPVLYPDDHDFWPTDYVLLNQSSDINELTNPNVALKDRVGMVISADPRARTVHVRWFDADMNCLESEHPIEYSAYEVQLHATMQHRIGDRVVLTKSSCSDGGDNEDENWFAEILNVQISDGLLRVRFLESGSIAICAPNSVFTYQNRDDDNHDDGDSEDEGGLEVFKKIDNSGENDDAKSGVSWETDSDGFVLEEDEDDSKAMEDIKTFADLETSIEQRLLEWENFKTVDLVPSNHKFISTGHVYSLLSKNLPQGILVRAYDDRIDLIRVLIVGPESTPYEGCLFLFDVSLPPDFPTVPPLVHFHSHTFGMGRINPNLYEDGKVCLSLLGTWSGKSTETWSSKATLLQLVISLQSLVLTRSPYFNEPGFEQQAGSSEGEANSRLYNERVYLIVLACVERWLLLSGFSEDEDCDGFRNEVLYHFLRMEWLRKILERARTIATRSVLAEDDSDAIMEYKPGDFPILCVSVGCLKLLK</sequence>
<feature type="non-terminal residue" evidence="5">
    <location>
        <position position="1"/>
    </location>
</feature>
<protein>
    <recommendedName>
        <fullName evidence="4">UBC core domain-containing protein</fullName>
    </recommendedName>
</protein>
<dbReference type="PROSITE" id="PS50127">
    <property type="entry name" value="UBC_2"/>
    <property type="match status" value="1"/>
</dbReference>
<dbReference type="PANTHER" id="PTHR46116:SF15">
    <property type="entry name" value="(E3-INDEPENDENT) E2 UBIQUITIN-CONJUGATING ENZYME"/>
    <property type="match status" value="1"/>
</dbReference>
<dbReference type="PANTHER" id="PTHR46116">
    <property type="entry name" value="(E3-INDEPENDENT) E2 UBIQUITIN-CONJUGATING ENZYME"/>
    <property type="match status" value="1"/>
</dbReference>
<dbReference type="InterPro" id="IPR057733">
    <property type="entry name" value="UBE2O-like_SH3-B"/>
</dbReference>
<reference evidence="5" key="1">
    <citation type="submission" date="2020-05" db="EMBL/GenBank/DDBJ databases">
        <title>Phylogenomic resolution of chytrid fungi.</title>
        <authorList>
            <person name="Stajich J.E."/>
            <person name="Amses K."/>
            <person name="Simmons R."/>
            <person name="Seto K."/>
            <person name="Myers J."/>
            <person name="Bonds A."/>
            <person name="Quandt C.A."/>
            <person name="Barry K."/>
            <person name="Liu P."/>
            <person name="Grigoriev I."/>
            <person name="Longcore J.E."/>
            <person name="James T.Y."/>
        </authorList>
    </citation>
    <scope>NUCLEOTIDE SEQUENCE</scope>
    <source>
        <strain evidence="5">JEL0513</strain>
    </source>
</reference>
<dbReference type="InterPro" id="IPR000608">
    <property type="entry name" value="UBC"/>
</dbReference>
<dbReference type="SMART" id="SM00212">
    <property type="entry name" value="UBCc"/>
    <property type="match status" value="1"/>
</dbReference>
<evidence type="ECO:0000313" key="5">
    <source>
        <dbReference type="EMBL" id="KAJ3092442.1"/>
    </source>
</evidence>
<dbReference type="EMBL" id="JADGJH010003241">
    <property type="protein sequence ID" value="KAJ3092442.1"/>
    <property type="molecule type" value="Genomic_DNA"/>
</dbReference>
<dbReference type="Gene3D" id="3.10.110.10">
    <property type="entry name" value="Ubiquitin Conjugating Enzyme"/>
    <property type="match status" value="1"/>
</dbReference>
<feature type="region of interest" description="Disordered" evidence="3">
    <location>
        <begin position="491"/>
        <end position="520"/>
    </location>
</feature>
<comment type="caution">
    <text evidence="5">The sequence shown here is derived from an EMBL/GenBank/DDBJ whole genome shotgun (WGS) entry which is preliminary data.</text>
</comment>
<dbReference type="Pfam" id="PF00179">
    <property type="entry name" value="UQ_con"/>
    <property type="match status" value="1"/>
</dbReference>
<keyword evidence="6" id="KW-1185">Reference proteome</keyword>
<proteinExistence type="predicted"/>
<dbReference type="InterPro" id="IPR057735">
    <property type="entry name" value="UBE2O-like_tSH3-B"/>
</dbReference>
<dbReference type="SUPFAM" id="SSF54495">
    <property type="entry name" value="UBC-like"/>
    <property type="match status" value="1"/>
</dbReference>
<evidence type="ECO:0000259" key="4">
    <source>
        <dbReference type="PROSITE" id="PS50127"/>
    </source>
</evidence>
<dbReference type="Pfam" id="PF23046">
    <property type="entry name" value="tSH3-B_UBE2O"/>
    <property type="match status" value="1"/>
</dbReference>
<dbReference type="AlphaFoldDB" id="A0AAD5SS31"/>
<dbReference type="GO" id="GO:0061631">
    <property type="term" value="F:ubiquitin conjugating enzyme activity"/>
    <property type="evidence" value="ECO:0007669"/>
    <property type="project" value="TreeGrafter"/>
</dbReference>
<evidence type="ECO:0000256" key="3">
    <source>
        <dbReference type="SAM" id="MobiDB-lite"/>
    </source>
</evidence>
<name>A0AAD5SS31_9FUNG</name>
<keyword evidence="2" id="KW-0833">Ubl conjugation pathway</keyword>